<evidence type="ECO:0000313" key="7">
    <source>
        <dbReference type="Proteomes" id="UP000254209"/>
    </source>
</evidence>
<dbReference type="HAMAP" id="MF_02087">
    <property type="entry name" value="PLP_homeostasis"/>
    <property type="match status" value="1"/>
</dbReference>
<evidence type="ECO:0000313" key="6">
    <source>
        <dbReference type="EMBL" id="SSY70944.1"/>
    </source>
</evidence>
<dbReference type="InterPro" id="IPR011078">
    <property type="entry name" value="PyrdxlP_homeostasis"/>
</dbReference>
<dbReference type="Proteomes" id="UP000254209">
    <property type="component" value="Unassembled WGS sequence"/>
</dbReference>
<dbReference type="InterPro" id="IPR029066">
    <property type="entry name" value="PLP-binding_barrel"/>
</dbReference>
<dbReference type="OrthoDB" id="9804072at2"/>
<comment type="similarity">
    <text evidence="2 4">Belongs to the pyridoxal phosphate-binding protein YggS/PROSC family.</text>
</comment>
<dbReference type="CDD" id="cd06824">
    <property type="entry name" value="PLPDE_III_Yggs_like"/>
    <property type="match status" value="1"/>
</dbReference>
<comment type="function">
    <text evidence="2">Pyridoxal 5'-phosphate (PLP)-binding protein, which is involved in PLP homeostasis.</text>
</comment>
<name>A0A376BP08_9NEIS</name>
<gene>
    <name evidence="6" type="ORF">NCTC10283_01066</name>
</gene>
<proteinExistence type="inferred from homology"/>
<accession>A0A376BP08</accession>
<evidence type="ECO:0000259" key="5">
    <source>
        <dbReference type="Pfam" id="PF01168"/>
    </source>
</evidence>
<dbReference type="RefSeq" id="WP_034294293.1">
    <property type="nucleotide sequence ID" value="NZ_CP091519.2"/>
</dbReference>
<protein>
    <recommendedName>
        <fullName evidence="2">Pyridoxal phosphate homeostasis protein</fullName>
        <shortName evidence="2">PLP homeostasis protein</shortName>
    </recommendedName>
</protein>
<dbReference type="Gene3D" id="3.20.20.10">
    <property type="entry name" value="Alanine racemase"/>
    <property type="match status" value="1"/>
</dbReference>
<keyword evidence="1 2" id="KW-0663">Pyridoxal phosphate</keyword>
<comment type="cofactor">
    <cofactor evidence="3">
        <name>pyridoxal 5'-phosphate</name>
        <dbReference type="ChEBI" id="CHEBI:597326"/>
    </cofactor>
</comment>
<evidence type="ECO:0000256" key="4">
    <source>
        <dbReference type="RuleBase" id="RU004514"/>
    </source>
</evidence>
<dbReference type="PIRSF" id="PIRSF004848">
    <property type="entry name" value="YBL036c_PLPDEIII"/>
    <property type="match status" value="1"/>
</dbReference>
<sequence>MNILEQNRQHILNQIRAAETAAQRLSGSVQLIAVSKTFPAAAIRELYAHGQRAFGENYIQEWQEKIGQLTDCPEINWHIIGNIQSNKTRTVAEHAHWLHTLDRVKIAQRLNAQRPAHLPPLQICIEINIANETAKHGIRPDELLPLAQQILDLPNIHLRGLMCVAAATADDHILRQQFNQMADLLRQLQTIAPQADTLSMGMSGDMAVAIECGATMVRVGTAIFGRR</sequence>
<feature type="modified residue" description="N6-(pyridoxal phosphate)lysine" evidence="2 3">
    <location>
        <position position="36"/>
    </location>
</feature>
<evidence type="ECO:0000256" key="2">
    <source>
        <dbReference type="HAMAP-Rule" id="MF_02087"/>
    </source>
</evidence>
<dbReference type="NCBIfam" id="TIGR00044">
    <property type="entry name" value="YggS family pyridoxal phosphate-dependent enzyme"/>
    <property type="match status" value="1"/>
</dbReference>
<dbReference type="PANTHER" id="PTHR10146:SF14">
    <property type="entry name" value="PYRIDOXAL PHOSPHATE HOMEOSTASIS PROTEIN"/>
    <property type="match status" value="1"/>
</dbReference>
<reference evidence="6 7" key="1">
    <citation type="submission" date="2018-06" db="EMBL/GenBank/DDBJ databases">
        <authorList>
            <consortium name="Pathogen Informatics"/>
            <person name="Doyle S."/>
        </authorList>
    </citation>
    <scope>NUCLEOTIDE SEQUENCE [LARGE SCALE GENOMIC DNA]</scope>
    <source>
        <strain evidence="6 7">NCTC10283</strain>
    </source>
</reference>
<evidence type="ECO:0000256" key="3">
    <source>
        <dbReference type="PIRSR" id="PIRSR004848-1"/>
    </source>
</evidence>
<dbReference type="PANTHER" id="PTHR10146">
    <property type="entry name" value="PROLINE SYNTHETASE CO-TRANSCRIBED BACTERIAL HOMOLOG PROTEIN"/>
    <property type="match status" value="1"/>
</dbReference>
<dbReference type="Pfam" id="PF01168">
    <property type="entry name" value="Ala_racemase_N"/>
    <property type="match status" value="1"/>
</dbReference>
<feature type="domain" description="Alanine racemase N-terminal" evidence="5">
    <location>
        <begin position="20"/>
        <end position="225"/>
    </location>
</feature>
<dbReference type="EMBL" id="UFSO01000002">
    <property type="protein sequence ID" value="SSY70944.1"/>
    <property type="molecule type" value="Genomic_DNA"/>
</dbReference>
<dbReference type="FunFam" id="3.20.20.10:FF:000018">
    <property type="entry name" value="Pyridoxal phosphate homeostasis protein"/>
    <property type="match status" value="1"/>
</dbReference>
<keyword evidence="7" id="KW-1185">Reference proteome</keyword>
<organism evidence="6 7">
    <name type="scientific">Alysiella crassa</name>
    <dbReference type="NCBI Taxonomy" id="153491"/>
    <lineage>
        <taxon>Bacteria</taxon>
        <taxon>Pseudomonadati</taxon>
        <taxon>Pseudomonadota</taxon>
        <taxon>Betaproteobacteria</taxon>
        <taxon>Neisseriales</taxon>
        <taxon>Neisseriaceae</taxon>
        <taxon>Alysiella</taxon>
    </lineage>
</organism>
<dbReference type="GO" id="GO:0030170">
    <property type="term" value="F:pyridoxal phosphate binding"/>
    <property type="evidence" value="ECO:0007669"/>
    <property type="project" value="UniProtKB-UniRule"/>
</dbReference>
<dbReference type="SUPFAM" id="SSF51419">
    <property type="entry name" value="PLP-binding barrel"/>
    <property type="match status" value="1"/>
</dbReference>
<dbReference type="AlphaFoldDB" id="A0A376BP08"/>
<dbReference type="STRING" id="1120980.GCA_000745955_01942"/>
<evidence type="ECO:0000256" key="1">
    <source>
        <dbReference type="ARBA" id="ARBA00022898"/>
    </source>
</evidence>
<dbReference type="InterPro" id="IPR001608">
    <property type="entry name" value="Ala_racemase_N"/>
</dbReference>